<evidence type="ECO:0000313" key="1">
    <source>
        <dbReference type="EMBL" id="CAB4184723.1"/>
    </source>
</evidence>
<name>A0A6J5QK46_9CAUD</name>
<proteinExistence type="predicted"/>
<evidence type="ECO:0000313" key="3">
    <source>
        <dbReference type="EMBL" id="CAB5230477.1"/>
    </source>
</evidence>
<dbReference type="SUPFAM" id="SSF52540">
    <property type="entry name" value="P-loop containing nucleoside triphosphate hydrolases"/>
    <property type="match status" value="1"/>
</dbReference>
<sequence>MKTIALLGPQGSGKSSLAELLIEHRGYRRHAIADGIRQVVGLAYREVGKAEELTLDRYSGRATLTGRELLQDVGAALREVDTRFWLRVWRRGYFDLVKAGIPVVVDDIRLPGEVDYLRSIENELLVARIHAEPDVRRERLGGALVSAHDVTERAWVGAGFDISIDTTSLSIEDAYRQLVEAADGEAHNV</sequence>
<dbReference type="Gene3D" id="3.40.50.300">
    <property type="entry name" value="P-loop containing nucleotide triphosphate hydrolases"/>
    <property type="match status" value="1"/>
</dbReference>
<evidence type="ECO:0000313" key="2">
    <source>
        <dbReference type="EMBL" id="CAB4215649.1"/>
    </source>
</evidence>
<gene>
    <name evidence="1" type="ORF">UFOVP1126_41</name>
    <name evidence="2" type="ORF">UFOVP1485_41</name>
    <name evidence="3" type="ORF">UFOVP1573_18</name>
</gene>
<reference evidence="1" key="1">
    <citation type="submission" date="2020-05" db="EMBL/GenBank/DDBJ databases">
        <authorList>
            <person name="Chiriac C."/>
            <person name="Salcher M."/>
            <person name="Ghai R."/>
            <person name="Kavagutti S V."/>
        </authorList>
    </citation>
    <scope>NUCLEOTIDE SEQUENCE</scope>
</reference>
<accession>A0A6J5QK46</accession>
<dbReference type="EMBL" id="LR798419">
    <property type="protein sequence ID" value="CAB5230477.1"/>
    <property type="molecule type" value="Genomic_DNA"/>
</dbReference>
<protein>
    <submittedName>
        <fullName evidence="1">Uncharacterized protein</fullName>
    </submittedName>
</protein>
<organism evidence="1">
    <name type="scientific">uncultured Caudovirales phage</name>
    <dbReference type="NCBI Taxonomy" id="2100421"/>
    <lineage>
        <taxon>Viruses</taxon>
        <taxon>Duplodnaviria</taxon>
        <taxon>Heunggongvirae</taxon>
        <taxon>Uroviricota</taxon>
        <taxon>Caudoviricetes</taxon>
        <taxon>Peduoviridae</taxon>
        <taxon>Maltschvirus</taxon>
        <taxon>Maltschvirus maltsch</taxon>
    </lineage>
</organism>
<dbReference type="EMBL" id="LR797069">
    <property type="protein sequence ID" value="CAB4184723.1"/>
    <property type="molecule type" value="Genomic_DNA"/>
</dbReference>
<dbReference type="InterPro" id="IPR027417">
    <property type="entry name" value="P-loop_NTPase"/>
</dbReference>
<dbReference type="EMBL" id="LR797428">
    <property type="protein sequence ID" value="CAB4215649.1"/>
    <property type="molecule type" value="Genomic_DNA"/>
</dbReference>